<dbReference type="Pfam" id="PF03808">
    <property type="entry name" value="Glyco_tran_WecG"/>
    <property type="match status" value="1"/>
</dbReference>
<dbReference type="InterPro" id="IPR002645">
    <property type="entry name" value="STAS_dom"/>
</dbReference>
<name>A0A0R3KGJ0_9BRAD</name>
<feature type="domain" description="STAS" evidence="3">
    <location>
        <begin position="292"/>
        <end position="391"/>
    </location>
</feature>
<dbReference type="PANTHER" id="PTHR34136:SF1">
    <property type="entry name" value="UDP-N-ACETYL-D-MANNOSAMINURONIC ACID TRANSFERASE"/>
    <property type="match status" value="1"/>
</dbReference>
<dbReference type="NCBIfam" id="TIGR00696">
    <property type="entry name" value="wecG_tagA_cpsF"/>
    <property type="match status" value="1"/>
</dbReference>
<dbReference type="AlphaFoldDB" id="A0A0R3KGJ0"/>
<dbReference type="STRING" id="280332.CQ12_04205"/>
<keyword evidence="5" id="KW-1185">Reference proteome</keyword>
<evidence type="ECO:0000313" key="4">
    <source>
        <dbReference type="EMBL" id="KRQ94739.1"/>
    </source>
</evidence>
<organism evidence="4 5">
    <name type="scientific">Bradyrhizobium jicamae</name>
    <dbReference type="NCBI Taxonomy" id="280332"/>
    <lineage>
        <taxon>Bacteria</taxon>
        <taxon>Pseudomonadati</taxon>
        <taxon>Pseudomonadota</taxon>
        <taxon>Alphaproteobacteria</taxon>
        <taxon>Hyphomicrobiales</taxon>
        <taxon>Nitrobacteraceae</taxon>
        <taxon>Bradyrhizobium</taxon>
    </lineage>
</organism>
<dbReference type="GO" id="GO:0016758">
    <property type="term" value="F:hexosyltransferase activity"/>
    <property type="evidence" value="ECO:0007669"/>
    <property type="project" value="TreeGrafter"/>
</dbReference>
<dbReference type="EMBL" id="LLXZ01000215">
    <property type="protein sequence ID" value="KRQ94739.1"/>
    <property type="molecule type" value="Genomic_DNA"/>
</dbReference>
<evidence type="ECO:0000256" key="1">
    <source>
        <dbReference type="ARBA" id="ARBA00022676"/>
    </source>
</evidence>
<dbReference type="InterPro" id="IPR004629">
    <property type="entry name" value="WecG_TagA_CpsF"/>
</dbReference>
<sequence>MLKTLRAPGASSDLAERVADPRSACASPDDLSRNIFGLLGIPVDALDFPSLLRSMDLATRAGSPFLISTPNVNFLVKSQNNRTFRESILLSDLCLADGMPLIWIAKLLRIPIHERIAGSDLFGRLKSANATGRRLRVFLLGGAEGLAATVGAKLNAKKGGLECVGVLNPGFGTIEEMSSPKIVDEINASNADLIAVFFGAEKAQVWLLHNHWRLRAPVRAQFGATIAFEAGSVRRAPPMLRSTGFEWLWRIKEEPYLWRRYWNDGRALLAMLVTCVLPLMLSERRMRNLNKLSIARSDDHGSMTLALSGAAVAAYVDGAIEQLRDALDSGKRVIVDLSNTQYIDARFFGLFLMVRKQLASRGQKLLFTGASADLRRIFRLNRFEFLLSQEV</sequence>
<keyword evidence="1" id="KW-0328">Glycosyltransferase</keyword>
<protein>
    <recommendedName>
        <fullName evidence="3">STAS domain-containing protein</fullName>
    </recommendedName>
</protein>
<dbReference type="PROSITE" id="PS50801">
    <property type="entry name" value="STAS"/>
    <property type="match status" value="1"/>
</dbReference>
<dbReference type="Gene3D" id="3.30.750.24">
    <property type="entry name" value="STAS domain"/>
    <property type="match status" value="1"/>
</dbReference>
<gene>
    <name evidence="4" type="ORF">CQ12_04205</name>
</gene>
<keyword evidence="2" id="KW-0808">Transferase</keyword>
<reference evidence="4 5" key="1">
    <citation type="submission" date="2014-03" db="EMBL/GenBank/DDBJ databases">
        <title>Bradyrhizobium valentinum sp. nov., isolated from effective nodules of Lupinus mariae-josephae, a lupine endemic of basic-lime soils in Eastern Spain.</title>
        <authorList>
            <person name="Duran D."/>
            <person name="Rey L."/>
            <person name="Navarro A."/>
            <person name="Busquets A."/>
            <person name="Imperial J."/>
            <person name="Ruiz-Argueso T."/>
        </authorList>
    </citation>
    <scope>NUCLEOTIDE SEQUENCE [LARGE SCALE GENOMIC DNA]</scope>
    <source>
        <strain evidence="4 5">PAC68</strain>
    </source>
</reference>
<dbReference type="Pfam" id="PF13466">
    <property type="entry name" value="STAS_2"/>
    <property type="match status" value="1"/>
</dbReference>
<dbReference type="CDD" id="cd06533">
    <property type="entry name" value="Glyco_transf_WecG_TagA"/>
    <property type="match status" value="1"/>
</dbReference>
<dbReference type="Proteomes" id="UP000050863">
    <property type="component" value="Unassembled WGS sequence"/>
</dbReference>
<comment type="caution">
    <text evidence="4">The sequence shown here is derived from an EMBL/GenBank/DDBJ whole genome shotgun (WGS) entry which is preliminary data.</text>
</comment>
<dbReference type="CDD" id="cd07043">
    <property type="entry name" value="STAS_anti-anti-sigma_factors"/>
    <property type="match status" value="1"/>
</dbReference>
<evidence type="ECO:0000259" key="3">
    <source>
        <dbReference type="PROSITE" id="PS50801"/>
    </source>
</evidence>
<evidence type="ECO:0000313" key="5">
    <source>
        <dbReference type="Proteomes" id="UP000050863"/>
    </source>
</evidence>
<accession>A0A0R3KGJ0</accession>
<evidence type="ECO:0000256" key="2">
    <source>
        <dbReference type="ARBA" id="ARBA00022679"/>
    </source>
</evidence>
<dbReference type="InterPro" id="IPR058548">
    <property type="entry name" value="MlaB-like_STAS"/>
</dbReference>
<proteinExistence type="predicted"/>
<dbReference type="SUPFAM" id="SSF52091">
    <property type="entry name" value="SpoIIaa-like"/>
    <property type="match status" value="1"/>
</dbReference>
<dbReference type="InterPro" id="IPR036513">
    <property type="entry name" value="STAS_dom_sf"/>
</dbReference>
<dbReference type="PANTHER" id="PTHR34136">
    <property type="match status" value="1"/>
</dbReference>